<accession>C4JPY9</accession>
<evidence type="ECO:0000256" key="2">
    <source>
        <dbReference type="SAM" id="Phobius"/>
    </source>
</evidence>
<feature type="domain" description="F-box" evidence="3">
    <location>
        <begin position="53"/>
        <end position="99"/>
    </location>
</feature>
<dbReference type="HOGENOM" id="CLU_370952_0_0_1"/>
<feature type="region of interest" description="Disordered" evidence="1">
    <location>
        <begin position="1"/>
        <end position="27"/>
    </location>
</feature>
<feature type="region of interest" description="Disordered" evidence="1">
    <location>
        <begin position="684"/>
        <end position="721"/>
    </location>
</feature>
<feature type="transmembrane region" description="Helical" evidence="2">
    <location>
        <begin position="503"/>
        <end position="522"/>
    </location>
</feature>
<proteinExistence type="predicted"/>
<dbReference type="InParanoid" id="C4JPY9"/>
<dbReference type="InterPro" id="IPR036047">
    <property type="entry name" value="F-box-like_dom_sf"/>
</dbReference>
<dbReference type="SUPFAM" id="SSF81383">
    <property type="entry name" value="F-box domain"/>
    <property type="match status" value="1"/>
</dbReference>
<dbReference type="InterPro" id="IPR001810">
    <property type="entry name" value="F-box_dom"/>
</dbReference>
<keyword evidence="5" id="KW-1185">Reference proteome</keyword>
<evidence type="ECO:0000256" key="1">
    <source>
        <dbReference type="SAM" id="MobiDB-lite"/>
    </source>
</evidence>
<keyword evidence="2" id="KW-1133">Transmembrane helix</keyword>
<keyword evidence="2" id="KW-0812">Transmembrane</keyword>
<evidence type="ECO:0000313" key="5">
    <source>
        <dbReference type="Proteomes" id="UP000002058"/>
    </source>
</evidence>
<protein>
    <recommendedName>
        <fullName evidence="3">F-box domain-containing protein</fullName>
    </recommendedName>
</protein>
<sequence>MTPYPPPPKRRLHHIGKPPASHKGPNQFDQCATREKHLAIRASRALQSRQPVISPFSNLPIELIFEIADYLPPASRLCLALCSRGLMNVLDDSNSLRKSPEFCYPRSLDSDIREPRTRSYIFESGFWKLLCQLEDSRFRCCSACVKLHPTNEFSEQALETRAKSRNCMFGALAGVVRLCPCVRMTFRGKIKLVDKLRERSSGKKDPPPPDREDVVAIPGWHQCEYAGGPTKIIVTINPKLEHDGELVIETIYTLTGSRIPFGLMNMPYFCCPHRSVYDHIDDITTLRHIRTKGDDGILYSNPRKVKCKYCLTTSLDIEWHQDWWTARITYLRFRTLKWMGRDLIQADKTWYENTDNAFETLEEYEQRARWPWGSWLNYTDFPFIRGNSIPHCVEVRVHRWWHIHLCSPGLGHHRGVSLRPGPSSPSAAGRDERKEPTAVSKAEVKPRSTFPVGSAAFLVTPLHSWTRCEPSYNFGRVRSRPSLLSLSWFRLGPPELRLNPGQYKWSIIPIFGLVFISGNGYLPGASSNISSVIYDVRENVEKLEKTKRQDSKGDRTTSVDWANGRPSVSLTETCSAFRPQSPKMDMLAALTSLLSMGIVYPASFLASFIYSLLEFLLRPLLHPLRQVYQFQGFLIRMVLKLEPAYTFFGTAIFFGAVAGYLLHCTLCSTYEALGVAPTSHTQLRLGKPGHLSTTKLKESESDESDTGRMSNNRPQGLLRKTGIRSRYPRWWMQRKDSMTADILEEEDDSQ</sequence>
<dbReference type="eggNOG" id="ENOG502RN4X">
    <property type="taxonomic scope" value="Eukaryota"/>
</dbReference>
<evidence type="ECO:0000259" key="3">
    <source>
        <dbReference type="PROSITE" id="PS50181"/>
    </source>
</evidence>
<dbReference type="KEGG" id="ure:UREG_04632"/>
<name>C4JPY9_UNCRE</name>
<dbReference type="PROSITE" id="PS50181">
    <property type="entry name" value="FBOX"/>
    <property type="match status" value="1"/>
</dbReference>
<dbReference type="RefSeq" id="XP_002545115.1">
    <property type="nucleotide sequence ID" value="XM_002545069.1"/>
</dbReference>
<dbReference type="GeneID" id="8440017"/>
<dbReference type="AlphaFoldDB" id="C4JPY9"/>
<dbReference type="OrthoDB" id="4181564at2759"/>
<dbReference type="Proteomes" id="UP000002058">
    <property type="component" value="Unassembled WGS sequence"/>
</dbReference>
<feature type="region of interest" description="Disordered" evidence="1">
    <location>
        <begin position="414"/>
        <end position="444"/>
    </location>
</feature>
<reference evidence="5" key="1">
    <citation type="journal article" date="2009" name="Genome Res.">
        <title>Comparative genomic analyses of the human fungal pathogens Coccidioides and their relatives.</title>
        <authorList>
            <person name="Sharpton T.J."/>
            <person name="Stajich J.E."/>
            <person name="Rounsley S.D."/>
            <person name="Gardner M.J."/>
            <person name="Wortman J.R."/>
            <person name="Jordar V.S."/>
            <person name="Maiti R."/>
            <person name="Kodira C.D."/>
            <person name="Neafsey D.E."/>
            <person name="Zeng Q."/>
            <person name="Hung C.-Y."/>
            <person name="McMahan C."/>
            <person name="Muszewska A."/>
            <person name="Grynberg M."/>
            <person name="Mandel M.A."/>
            <person name="Kellner E.M."/>
            <person name="Barker B.M."/>
            <person name="Galgiani J.N."/>
            <person name="Orbach M.J."/>
            <person name="Kirkland T.N."/>
            <person name="Cole G.T."/>
            <person name="Henn M.R."/>
            <person name="Birren B.W."/>
            <person name="Taylor J.W."/>
        </authorList>
    </citation>
    <scope>NUCLEOTIDE SEQUENCE [LARGE SCALE GENOMIC DNA]</scope>
    <source>
        <strain evidence="5">UAMH 1704</strain>
    </source>
</reference>
<gene>
    <name evidence="4" type="ORF">UREG_04632</name>
</gene>
<keyword evidence="2" id="KW-0472">Membrane</keyword>
<organism evidence="4 5">
    <name type="scientific">Uncinocarpus reesii (strain UAMH 1704)</name>
    <dbReference type="NCBI Taxonomy" id="336963"/>
    <lineage>
        <taxon>Eukaryota</taxon>
        <taxon>Fungi</taxon>
        <taxon>Dikarya</taxon>
        <taxon>Ascomycota</taxon>
        <taxon>Pezizomycotina</taxon>
        <taxon>Eurotiomycetes</taxon>
        <taxon>Eurotiomycetidae</taxon>
        <taxon>Onygenales</taxon>
        <taxon>Onygenaceae</taxon>
        <taxon>Uncinocarpus</taxon>
    </lineage>
</organism>
<feature type="transmembrane region" description="Helical" evidence="2">
    <location>
        <begin position="644"/>
        <end position="662"/>
    </location>
</feature>
<dbReference type="Pfam" id="PF00646">
    <property type="entry name" value="F-box"/>
    <property type="match status" value="1"/>
</dbReference>
<feature type="compositionally biased region" description="Basic and acidic residues" evidence="1">
    <location>
        <begin position="429"/>
        <end position="444"/>
    </location>
</feature>
<dbReference type="VEuPathDB" id="FungiDB:UREG_04632"/>
<dbReference type="SMART" id="SM00256">
    <property type="entry name" value="FBOX"/>
    <property type="match status" value="1"/>
</dbReference>
<evidence type="ECO:0000313" key="4">
    <source>
        <dbReference type="EMBL" id="EEP79786.1"/>
    </source>
</evidence>
<dbReference type="EMBL" id="CH476616">
    <property type="protein sequence ID" value="EEP79786.1"/>
    <property type="molecule type" value="Genomic_DNA"/>
</dbReference>
<feature type="transmembrane region" description="Helical" evidence="2">
    <location>
        <begin position="587"/>
        <end position="613"/>
    </location>
</feature>